<evidence type="ECO:0000256" key="4">
    <source>
        <dbReference type="PIRSR" id="PIRSR000303-1"/>
    </source>
</evidence>
<accession>A0A1I2H144</accession>
<dbReference type="InterPro" id="IPR000889">
    <property type="entry name" value="Glutathione_peroxidase"/>
</dbReference>
<dbReference type="CDD" id="cd00340">
    <property type="entry name" value="GSH_Peroxidase"/>
    <property type="match status" value="1"/>
</dbReference>
<proteinExistence type="inferred from homology"/>
<dbReference type="PROSITE" id="PS00763">
    <property type="entry name" value="GLUTATHIONE_PEROXID_2"/>
    <property type="match status" value="1"/>
</dbReference>
<keyword evidence="8" id="KW-1185">Reference proteome</keyword>
<dbReference type="InterPro" id="IPR013766">
    <property type="entry name" value="Thioredoxin_domain"/>
</dbReference>
<dbReference type="SUPFAM" id="SSF52833">
    <property type="entry name" value="Thioredoxin-like"/>
    <property type="match status" value="1"/>
</dbReference>
<dbReference type="Gene3D" id="3.40.30.10">
    <property type="entry name" value="Glutaredoxin"/>
    <property type="match status" value="1"/>
</dbReference>
<dbReference type="Proteomes" id="UP000198855">
    <property type="component" value="Unassembled WGS sequence"/>
</dbReference>
<dbReference type="FunFam" id="3.40.30.10:FF:000010">
    <property type="entry name" value="Glutathione peroxidase"/>
    <property type="match status" value="1"/>
</dbReference>
<name>A0A1I2H144_9BACL</name>
<dbReference type="STRING" id="1045775.SAMN05216378_5569"/>
<dbReference type="OrthoDB" id="9789406at2"/>
<dbReference type="EMBL" id="FOMT01000006">
    <property type="protein sequence ID" value="SFF22707.1"/>
    <property type="molecule type" value="Genomic_DNA"/>
</dbReference>
<keyword evidence="2 5" id="KW-0575">Peroxidase</keyword>
<feature type="domain" description="Thioredoxin" evidence="6">
    <location>
        <begin position="1"/>
        <end position="181"/>
    </location>
</feature>
<dbReference type="PROSITE" id="PS00460">
    <property type="entry name" value="GLUTATHIONE_PEROXID_1"/>
    <property type="match status" value="1"/>
</dbReference>
<dbReference type="PROSITE" id="PS51352">
    <property type="entry name" value="THIOREDOXIN_2"/>
    <property type="match status" value="1"/>
</dbReference>
<dbReference type="PROSITE" id="PS51355">
    <property type="entry name" value="GLUTATHIONE_PEROXID_3"/>
    <property type="match status" value="1"/>
</dbReference>
<dbReference type="Pfam" id="PF00255">
    <property type="entry name" value="GSHPx"/>
    <property type="match status" value="1"/>
</dbReference>
<dbReference type="AlphaFoldDB" id="A0A1I2H144"/>
<feature type="active site" evidence="4">
    <location>
        <position position="35"/>
    </location>
</feature>
<sequence length="181" mass="20628">MTVYSFEADTIRGQKVSLEDYKGKVLIIVNTASKCGFTPQYSDLQKVYEQYKDQGLEILGFPSNQFGEQEPGSNSDVQEFCQINYGVSFPLFAKTDVREESAHPLFAYLSEQAPFHGFDTTEPSGKMLHAFLSEKLPHYLEGNDIKWNFTKFLVDREGNVVKRFESTDEPLNMTADIEKLL</sequence>
<keyword evidence="3 5" id="KW-0560">Oxidoreductase</keyword>
<comment type="similarity">
    <text evidence="1 5">Belongs to the glutathione peroxidase family.</text>
</comment>
<evidence type="ECO:0000259" key="6">
    <source>
        <dbReference type="PROSITE" id="PS51352"/>
    </source>
</evidence>
<evidence type="ECO:0000313" key="7">
    <source>
        <dbReference type="EMBL" id="SFF22707.1"/>
    </source>
</evidence>
<dbReference type="PRINTS" id="PR01011">
    <property type="entry name" value="GLUTPROXDASE"/>
</dbReference>
<dbReference type="GO" id="GO:0034599">
    <property type="term" value="P:cellular response to oxidative stress"/>
    <property type="evidence" value="ECO:0007669"/>
    <property type="project" value="TreeGrafter"/>
</dbReference>
<evidence type="ECO:0000256" key="1">
    <source>
        <dbReference type="ARBA" id="ARBA00006926"/>
    </source>
</evidence>
<evidence type="ECO:0000313" key="8">
    <source>
        <dbReference type="Proteomes" id="UP000198855"/>
    </source>
</evidence>
<evidence type="ECO:0000256" key="5">
    <source>
        <dbReference type="RuleBase" id="RU000499"/>
    </source>
</evidence>
<dbReference type="RefSeq" id="WP_091189847.1">
    <property type="nucleotide sequence ID" value="NZ_FOMT01000006.1"/>
</dbReference>
<dbReference type="InterPro" id="IPR036249">
    <property type="entry name" value="Thioredoxin-like_sf"/>
</dbReference>
<evidence type="ECO:0000256" key="3">
    <source>
        <dbReference type="ARBA" id="ARBA00023002"/>
    </source>
</evidence>
<evidence type="ECO:0000256" key="2">
    <source>
        <dbReference type="ARBA" id="ARBA00022559"/>
    </source>
</evidence>
<dbReference type="InterPro" id="IPR029759">
    <property type="entry name" value="GPX_AS"/>
</dbReference>
<dbReference type="InterPro" id="IPR029760">
    <property type="entry name" value="GPX_CS"/>
</dbReference>
<reference evidence="8" key="1">
    <citation type="submission" date="2016-10" db="EMBL/GenBank/DDBJ databases">
        <authorList>
            <person name="Varghese N."/>
            <person name="Submissions S."/>
        </authorList>
    </citation>
    <scope>NUCLEOTIDE SEQUENCE [LARGE SCALE GENOMIC DNA]</scope>
    <source>
        <strain evidence="8">CGMCC 1.10784</strain>
    </source>
</reference>
<dbReference type="PANTHER" id="PTHR11592:SF78">
    <property type="entry name" value="GLUTATHIONE PEROXIDASE"/>
    <property type="match status" value="1"/>
</dbReference>
<dbReference type="GO" id="GO:0004601">
    <property type="term" value="F:peroxidase activity"/>
    <property type="evidence" value="ECO:0007669"/>
    <property type="project" value="UniProtKB-KW"/>
</dbReference>
<organism evidence="7 8">
    <name type="scientific">Paenibacillus catalpae</name>
    <dbReference type="NCBI Taxonomy" id="1045775"/>
    <lineage>
        <taxon>Bacteria</taxon>
        <taxon>Bacillati</taxon>
        <taxon>Bacillota</taxon>
        <taxon>Bacilli</taxon>
        <taxon>Bacillales</taxon>
        <taxon>Paenibacillaceae</taxon>
        <taxon>Paenibacillus</taxon>
    </lineage>
</organism>
<dbReference type="PIRSF" id="PIRSF000303">
    <property type="entry name" value="Glutathion_perox"/>
    <property type="match status" value="1"/>
</dbReference>
<protein>
    <recommendedName>
        <fullName evidence="5">Glutathione peroxidase</fullName>
    </recommendedName>
</protein>
<gene>
    <name evidence="7" type="ORF">SAMN05216378_5569</name>
</gene>
<dbReference type="PANTHER" id="PTHR11592">
    <property type="entry name" value="GLUTATHIONE PEROXIDASE"/>
    <property type="match status" value="1"/>
</dbReference>